<dbReference type="Gene3D" id="3.30.300.30">
    <property type="match status" value="1"/>
</dbReference>
<keyword evidence="8" id="KW-0975">Bacterial flagellum</keyword>
<keyword evidence="4" id="KW-1003">Cell membrane</keyword>
<comment type="similarity">
    <text evidence="3">Belongs to the FliF family.</text>
</comment>
<dbReference type="Pfam" id="PF01514">
    <property type="entry name" value="YscJ_FliF"/>
    <property type="match status" value="1"/>
</dbReference>
<dbReference type="Proteomes" id="UP000001930">
    <property type="component" value="Chromosome I"/>
</dbReference>
<dbReference type="PANTHER" id="PTHR30046">
    <property type="entry name" value="FLAGELLAR M-RING PROTEIN"/>
    <property type="match status" value="1"/>
</dbReference>
<comment type="subcellular location">
    <subcellularLocation>
        <location evidence="1">Bacterial flagellum basal body</location>
    </subcellularLocation>
    <subcellularLocation>
        <location evidence="2">Cell membrane</location>
        <topology evidence="2">Multi-pass membrane protein</topology>
    </subcellularLocation>
</comment>
<dbReference type="InterPro" id="IPR043427">
    <property type="entry name" value="YscJ/FliF"/>
</dbReference>
<feature type="region of interest" description="Disordered" evidence="9">
    <location>
        <begin position="394"/>
        <end position="467"/>
    </location>
</feature>
<name>Q2T241_BURTA</name>
<evidence type="ECO:0000256" key="2">
    <source>
        <dbReference type="ARBA" id="ARBA00004651"/>
    </source>
</evidence>
<feature type="domain" description="Flagellar M-ring C-terminal" evidence="12">
    <location>
        <begin position="368"/>
        <end position="543"/>
    </location>
</feature>
<dbReference type="NCBIfam" id="TIGR00206">
    <property type="entry name" value="fliF"/>
    <property type="match status" value="1"/>
</dbReference>
<feature type="domain" description="Flagellar M-ring N-terminal" evidence="11">
    <location>
        <begin position="163"/>
        <end position="337"/>
    </location>
</feature>
<dbReference type="InterPro" id="IPR006182">
    <property type="entry name" value="FliF_N_dom"/>
</dbReference>
<evidence type="ECO:0000256" key="5">
    <source>
        <dbReference type="ARBA" id="ARBA00022692"/>
    </source>
</evidence>
<feature type="region of interest" description="Disordered" evidence="9">
    <location>
        <begin position="612"/>
        <end position="635"/>
    </location>
</feature>
<dbReference type="GO" id="GO:0005886">
    <property type="term" value="C:plasma membrane"/>
    <property type="evidence" value="ECO:0007669"/>
    <property type="project" value="UniProtKB-SubCell"/>
</dbReference>
<keyword evidence="13" id="KW-0969">Cilium</keyword>
<dbReference type="GO" id="GO:0071973">
    <property type="term" value="P:bacterial-type flagellum-dependent cell motility"/>
    <property type="evidence" value="ECO:0007669"/>
    <property type="project" value="InterPro"/>
</dbReference>
<feature type="region of interest" description="Disordered" evidence="9">
    <location>
        <begin position="1"/>
        <end position="23"/>
    </location>
</feature>
<organism evidence="13 14">
    <name type="scientific">Burkholderia thailandensis (strain ATCC 700388 / DSM 13276 / CCUG 48851 / CIP 106301 / E264)</name>
    <dbReference type="NCBI Taxonomy" id="271848"/>
    <lineage>
        <taxon>Bacteria</taxon>
        <taxon>Pseudomonadati</taxon>
        <taxon>Pseudomonadota</taxon>
        <taxon>Betaproteobacteria</taxon>
        <taxon>Burkholderiales</taxon>
        <taxon>Burkholderiaceae</taxon>
        <taxon>Burkholderia</taxon>
        <taxon>pseudomallei group</taxon>
    </lineage>
</organism>
<keyword evidence="6 10" id="KW-1133">Transmembrane helix</keyword>
<keyword evidence="14" id="KW-1185">Reference proteome</keyword>
<dbReference type="PANTHER" id="PTHR30046:SF0">
    <property type="entry name" value="FLAGELLAR M-RING PROTEIN"/>
    <property type="match status" value="1"/>
</dbReference>
<keyword evidence="5 10" id="KW-0812">Transmembrane</keyword>
<evidence type="ECO:0000256" key="6">
    <source>
        <dbReference type="ARBA" id="ARBA00022989"/>
    </source>
</evidence>
<evidence type="ECO:0000313" key="14">
    <source>
        <dbReference type="Proteomes" id="UP000001930"/>
    </source>
</evidence>
<evidence type="ECO:0000256" key="1">
    <source>
        <dbReference type="ARBA" id="ARBA00004117"/>
    </source>
</evidence>
<dbReference type="GO" id="GO:0009431">
    <property type="term" value="C:bacterial-type flagellum basal body, MS ring"/>
    <property type="evidence" value="ECO:0007669"/>
    <property type="project" value="InterPro"/>
</dbReference>
<evidence type="ECO:0000256" key="3">
    <source>
        <dbReference type="ARBA" id="ARBA00007971"/>
    </source>
</evidence>
<dbReference type="GO" id="GO:0003774">
    <property type="term" value="F:cytoskeletal motor activity"/>
    <property type="evidence" value="ECO:0007669"/>
    <property type="project" value="InterPro"/>
</dbReference>
<proteinExistence type="inferred from homology"/>
<dbReference type="InterPro" id="IPR000067">
    <property type="entry name" value="FlgMring_FliF"/>
</dbReference>
<evidence type="ECO:0000313" key="13">
    <source>
        <dbReference type="EMBL" id="ABC37528.1"/>
    </source>
</evidence>
<dbReference type="InterPro" id="IPR013556">
    <property type="entry name" value="Flag_M-ring_C"/>
</dbReference>
<evidence type="ECO:0000256" key="8">
    <source>
        <dbReference type="ARBA" id="ARBA00023143"/>
    </source>
</evidence>
<dbReference type="HOGENOM" id="CLU_028108_1_0_4"/>
<evidence type="ECO:0000256" key="4">
    <source>
        <dbReference type="ARBA" id="ARBA00022475"/>
    </source>
</evidence>
<accession>Q2T241</accession>
<evidence type="ECO:0000256" key="7">
    <source>
        <dbReference type="ARBA" id="ARBA00023136"/>
    </source>
</evidence>
<evidence type="ECO:0000259" key="12">
    <source>
        <dbReference type="Pfam" id="PF08345"/>
    </source>
</evidence>
<feature type="compositionally biased region" description="Polar residues" evidence="9">
    <location>
        <begin position="394"/>
        <end position="425"/>
    </location>
</feature>
<gene>
    <name evidence="13" type="primary">fliF-1</name>
    <name evidence="13" type="ordered locus">BTH_I0200</name>
</gene>
<dbReference type="AlphaFoldDB" id="Q2T241"/>
<evidence type="ECO:0000256" key="9">
    <source>
        <dbReference type="SAM" id="MobiDB-lite"/>
    </source>
</evidence>
<dbReference type="Pfam" id="PF08345">
    <property type="entry name" value="YscJ_FliF_C"/>
    <property type="match status" value="1"/>
</dbReference>
<reference evidence="13 14" key="1">
    <citation type="journal article" date="2005" name="BMC Genomics">
        <title>Bacterial genome adaptation to niches: divergence of the potential virulence genes in three Burkholderia species of different survival strategies.</title>
        <authorList>
            <person name="Kim H.S."/>
            <person name="Schell M.A."/>
            <person name="Yu Y."/>
            <person name="Ulrich R.L."/>
            <person name="Sarria S.H."/>
            <person name="Nierman W.C."/>
            <person name="DeShazer D."/>
        </authorList>
    </citation>
    <scope>NUCLEOTIDE SEQUENCE [LARGE SCALE GENOMIC DNA]</scope>
    <source>
        <strain evidence="14">ATCC 700388 / DSM 13276 / CCUG 48851 / CIP 106301 / E264</strain>
    </source>
</reference>
<keyword evidence="13" id="KW-0966">Cell projection</keyword>
<feature type="transmembrane region" description="Helical" evidence="10">
    <location>
        <begin position="142"/>
        <end position="161"/>
    </location>
</feature>
<evidence type="ECO:0000259" key="11">
    <source>
        <dbReference type="Pfam" id="PF01514"/>
    </source>
</evidence>
<dbReference type="InterPro" id="IPR045851">
    <property type="entry name" value="AMP-bd_C_sf"/>
</dbReference>
<evidence type="ECO:0000256" key="10">
    <source>
        <dbReference type="SAM" id="Phobius"/>
    </source>
</evidence>
<keyword evidence="13" id="KW-0282">Flagellum</keyword>
<protein>
    <submittedName>
        <fullName evidence="13">Flagellar M-ring protein FliF</fullName>
    </submittedName>
</protein>
<dbReference type="EMBL" id="CP000086">
    <property type="protein sequence ID" value="ABC37528.1"/>
    <property type="molecule type" value="Genomic_DNA"/>
</dbReference>
<dbReference type="PRINTS" id="PR01009">
    <property type="entry name" value="FLGMRINGFLIF"/>
</dbReference>
<sequence length="677" mass="71839">MISAKEAGPRGPGGGGPRLPASVARAGLRKSIAAAPRRKPKKYGRNPALFVRSHLTALRIIAPCQCPPALPSRHSARSGDTRRMDSQANSLINPDARSSLAGAPPQAAGALPGAAAGGADFGLGGFAERIPGLARMKTNPRLPFLIGAALAIAAIVALVLWSRAPDYRVLYSNLSDRDGGAIIAALQQANVPYKFADAGGAILVPANQVHETRLKLAAMGLPKGGSVGFELMDNQKFGISQFAEQVNYQRALEGELQRTVESVNAVRAARVHLAIPKPSVFVRDREAPSASVLVDLYPGRVLDEGQVLAITRLVSSSVPDMPAKNVTIVDQDGNLLTQTASATGLDASQLKYVQQIERNTQKRIDAILAPIFGAGNARSQVSADVDFSKIEQTSESYAPNGTPQQSAIRSQQTSTSTELAQSGTSGVPGALSNTPPQPASAPIVASNGQPAAPAATPVSDRKDSTTNYELDKTVRHVEQSMGTIKRLSVAVVVNYQPSTDAKGRVTMQPLTADKLAQVQQLVKDAMGYDEKRGDSVNVVNSAFSAAADPFANLPWWRQPDMIELGKDIAKWLGVAAAAAALYFMFVRPALRRAFPPPAEPAAAVPALDGPDDALALDGLPSPDKKQLAEEDEEHPALLAFESEKNRYERNLDYARTIARQDPKIVATVVKNWVSDER</sequence>
<keyword evidence="7 10" id="KW-0472">Membrane</keyword>
<dbReference type="KEGG" id="bte:BTH_I0200"/>